<proteinExistence type="predicted"/>
<sequence>MQTRGEKIVELIDDSGAYKAYTTNNQLKKPQQTAKIREEGASEKKRVYLPSLFNQNPELISVLRQIEDPNENEVINPRHLTYTGIKIPSLEETSEPGAVLRYKKERFEFNRMRPACVEIVGELDIPQDETKLTPSQRKAQFAADLETVKAQRLIINEKGILSKKAILRRRGMETAVMSGERDPLTAEAGMSPAQIKFNKQSWDAENQKRDERKQKLAFFHRTTAPLEHIPLVRQDTFEKYKDYISRNTKDDGALTQKPYWKGKGLAPIDGLARKVVSVWRRPSVRIYVPVERDFNIVHNKFTQPHTYLGEEFQISNKDGDDAPLVEMIKQEGDTKEVAVAHDDINKSIDGSGEKSKQHQTKSKQPTYEVIDENKVKMGGAQYGVRKGGWGPDGYETPGVIELRKKAQDKSIFHTTNEHKIYLDRVPERSFVSTNPNCRYPSSLPHPDPPPLPVICDSKEMTILPKMEREFDSTVKSQPKRHFFNTSPDVMLHPHELKHLPFLLTESQQAKVDKELVRTGKRYFPSQPDQVMNVTYRI</sequence>
<evidence type="ECO:0000313" key="2">
    <source>
        <dbReference type="EMBL" id="KAA6402136.1"/>
    </source>
</evidence>
<dbReference type="AlphaFoldDB" id="A0A5J4X5S3"/>
<gene>
    <name evidence="2" type="ORF">EZS28_002336</name>
</gene>
<organism evidence="2 3">
    <name type="scientific">Streblomastix strix</name>
    <dbReference type="NCBI Taxonomy" id="222440"/>
    <lineage>
        <taxon>Eukaryota</taxon>
        <taxon>Metamonada</taxon>
        <taxon>Preaxostyla</taxon>
        <taxon>Oxymonadida</taxon>
        <taxon>Streblomastigidae</taxon>
        <taxon>Streblomastix</taxon>
    </lineage>
</organism>
<feature type="compositionally biased region" description="Basic and acidic residues" evidence="1">
    <location>
        <begin position="345"/>
        <end position="356"/>
    </location>
</feature>
<protein>
    <submittedName>
        <fullName evidence="2">Uncharacterized protein</fullName>
    </submittedName>
</protein>
<accession>A0A5J4X5S3</accession>
<name>A0A5J4X5S3_9EUKA</name>
<dbReference type="Proteomes" id="UP000324800">
    <property type="component" value="Unassembled WGS sequence"/>
</dbReference>
<reference evidence="2 3" key="1">
    <citation type="submission" date="2019-03" db="EMBL/GenBank/DDBJ databases">
        <title>Single cell metagenomics reveals metabolic interactions within the superorganism composed of flagellate Streblomastix strix and complex community of Bacteroidetes bacteria on its surface.</title>
        <authorList>
            <person name="Treitli S.C."/>
            <person name="Kolisko M."/>
            <person name="Husnik F."/>
            <person name="Keeling P."/>
            <person name="Hampl V."/>
        </authorList>
    </citation>
    <scope>NUCLEOTIDE SEQUENCE [LARGE SCALE GENOMIC DNA]</scope>
    <source>
        <strain evidence="2">ST1C</strain>
    </source>
</reference>
<dbReference type="EMBL" id="SNRW01000281">
    <property type="protein sequence ID" value="KAA6402136.1"/>
    <property type="molecule type" value="Genomic_DNA"/>
</dbReference>
<evidence type="ECO:0000313" key="3">
    <source>
        <dbReference type="Proteomes" id="UP000324800"/>
    </source>
</evidence>
<evidence type="ECO:0000256" key="1">
    <source>
        <dbReference type="SAM" id="MobiDB-lite"/>
    </source>
</evidence>
<feature type="region of interest" description="Disordered" evidence="1">
    <location>
        <begin position="345"/>
        <end position="368"/>
    </location>
</feature>
<comment type="caution">
    <text evidence="2">The sequence shown here is derived from an EMBL/GenBank/DDBJ whole genome shotgun (WGS) entry which is preliminary data.</text>
</comment>